<dbReference type="Proteomes" id="UP001515480">
    <property type="component" value="Unassembled WGS sequence"/>
</dbReference>
<organism evidence="2 3">
    <name type="scientific">Prymnesium parvum</name>
    <name type="common">Toxic golden alga</name>
    <dbReference type="NCBI Taxonomy" id="97485"/>
    <lineage>
        <taxon>Eukaryota</taxon>
        <taxon>Haptista</taxon>
        <taxon>Haptophyta</taxon>
        <taxon>Prymnesiophyceae</taxon>
        <taxon>Prymnesiales</taxon>
        <taxon>Prymnesiaceae</taxon>
        <taxon>Prymnesium</taxon>
    </lineage>
</organism>
<protein>
    <submittedName>
        <fullName evidence="2">Uncharacterized protein</fullName>
    </submittedName>
</protein>
<feature type="compositionally biased region" description="Low complexity" evidence="1">
    <location>
        <begin position="281"/>
        <end position="290"/>
    </location>
</feature>
<reference evidence="2 3" key="1">
    <citation type="journal article" date="2024" name="Science">
        <title>Giant polyketide synthase enzymes in the biosynthesis of giant marine polyether toxins.</title>
        <authorList>
            <person name="Fallon T.R."/>
            <person name="Shende V.V."/>
            <person name="Wierzbicki I.H."/>
            <person name="Pendleton A.L."/>
            <person name="Watervoot N.F."/>
            <person name="Auber R.P."/>
            <person name="Gonzalez D.J."/>
            <person name="Wisecaver J.H."/>
            <person name="Moore B.S."/>
        </authorList>
    </citation>
    <scope>NUCLEOTIDE SEQUENCE [LARGE SCALE GENOMIC DNA]</scope>
    <source>
        <strain evidence="2 3">12B1</strain>
    </source>
</reference>
<feature type="compositionally biased region" description="Low complexity" evidence="1">
    <location>
        <begin position="168"/>
        <end position="179"/>
    </location>
</feature>
<feature type="region of interest" description="Disordered" evidence="1">
    <location>
        <begin position="168"/>
        <end position="187"/>
    </location>
</feature>
<evidence type="ECO:0000313" key="2">
    <source>
        <dbReference type="EMBL" id="KAL1503488.1"/>
    </source>
</evidence>
<feature type="compositionally biased region" description="Polar residues" evidence="1">
    <location>
        <begin position="305"/>
        <end position="316"/>
    </location>
</feature>
<feature type="compositionally biased region" description="Gly residues" evidence="1">
    <location>
        <begin position="97"/>
        <end position="120"/>
    </location>
</feature>
<name>A0AB34IQF5_PRYPA</name>
<feature type="region of interest" description="Disordered" evidence="1">
    <location>
        <begin position="238"/>
        <end position="316"/>
    </location>
</feature>
<dbReference type="AlphaFoldDB" id="A0AB34IQF5"/>
<sequence length="316" mass="32888">MLAEMKAVNEQANRLIADHLEAYLRRNGAEATYEGWIGVLHPENCTLDERLLLPESEHLRLWRERGGARASEGERDGFWKAVATLAKNVTGERGGGRGRSGGGGGGAARGGRGGEPGGGAAPRPLVWSPLVEMGGEARDAPLDAADVATLEEAREEIKRLRGLLAQASDARAGKAAAPRAHAEEPPKTRLDALLSLTRFHSAAEAEAVQQHSEAKPPRASISKPLNVPSVDECFGHLFAPMQPPATTGSSAGSLRPGPPGGNPFDAVVAQPASPPQPAAPRAPVSASSTPLNPFGESSPAVSKPNPRSGSAHNPFD</sequence>
<dbReference type="EMBL" id="JBGBPQ010000021">
    <property type="protein sequence ID" value="KAL1503488.1"/>
    <property type="molecule type" value="Genomic_DNA"/>
</dbReference>
<accession>A0AB34IQF5</accession>
<evidence type="ECO:0000313" key="3">
    <source>
        <dbReference type="Proteomes" id="UP001515480"/>
    </source>
</evidence>
<keyword evidence="3" id="KW-1185">Reference proteome</keyword>
<evidence type="ECO:0000256" key="1">
    <source>
        <dbReference type="SAM" id="MobiDB-lite"/>
    </source>
</evidence>
<proteinExistence type="predicted"/>
<feature type="region of interest" description="Disordered" evidence="1">
    <location>
        <begin position="90"/>
        <end position="125"/>
    </location>
</feature>
<comment type="caution">
    <text evidence="2">The sequence shown here is derived from an EMBL/GenBank/DDBJ whole genome shotgun (WGS) entry which is preliminary data.</text>
</comment>
<gene>
    <name evidence="2" type="ORF">AB1Y20_011972</name>
</gene>